<dbReference type="HOGENOM" id="CLU_046697_2_0_11"/>
<name>C4FD75_9BIFI</name>
<keyword evidence="2" id="KW-0472">Membrane</keyword>
<comment type="caution">
    <text evidence="4">The sequence shown here is derived from an EMBL/GenBank/DDBJ whole genome shotgun (WGS) entry which is preliminary data.</text>
</comment>
<evidence type="ECO:0000256" key="1">
    <source>
        <dbReference type="SAM" id="MobiDB-lite"/>
    </source>
</evidence>
<sequence>MSDDKPEENVTAETAEAPANTNATEAVEPVDQPRGLDDAPREARSVSSQSTASEKSHTFPTATSTTPTGVPVRPAPSGKRGTPRARRMNLSLTRLNAWSVAKVSFMMSLAWGIIQIIAAGLVWMLLNVVGVFDQLTQIVASTGLDAGGLNLTDVFSLSSVLSAVTIFSIIEIVLFTLLAAIVALIYNVVSSLVGGVHITLGDD</sequence>
<evidence type="ECO:0000313" key="5">
    <source>
        <dbReference type="Proteomes" id="UP000006408"/>
    </source>
</evidence>
<evidence type="ECO:0000256" key="2">
    <source>
        <dbReference type="SAM" id="Phobius"/>
    </source>
</evidence>
<dbReference type="GeneID" id="42864357"/>
<reference evidence="4" key="1">
    <citation type="submission" date="2009-04" db="EMBL/GenBank/DDBJ databases">
        <authorList>
            <person name="Weinstock G."/>
            <person name="Sodergren E."/>
            <person name="Clifton S."/>
            <person name="Fulton L."/>
            <person name="Fulton B."/>
            <person name="Courtney L."/>
            <person name="Fronick C."/>
            <person name="Harrison M."/>
            <person name="Strong C."/>
            <person name="Farmer C."/>
            <person name="Delahaunty K."/>
            <person name="Markovic C."/>
            <person name="Hall O."/>
            <person name="Minx P."/>
            <person name="Tomlinson C."/>
            <person name="Mitreva M."/>
            <person name="Nelson J."/>
            <person name="Hou S."/>
            <person name="Wollam A."/>
            <person name="Pepin K.H."/>
            <person name="Johnson M."/>
            <person name="Bhonagiri V."/>
            <person name="Nash W.E."/>
            <person name="Warren W."/>
            <person name="Chinwalla A."/>
            <person name="Mardis E.R."/>
            <person name="Wilson R.K."/>
        </authorList>
    </citation>
    <scope>NUCLEOTIDE SEQUENCE [LARGE SCALE GENOMIC DNA]</scope>
    <source>
        <strain evidence="4">DSM 20098</strain>
    </source>
</reference>
<dbReference type="KEGG" id="bang:BBAG_0007"/>
<accession>C4FD75</accession>
<feature type="transmembrane region" description="Helical" evidence="2">
    <location>
        <begin position="103"/>
        <end position="126"/>
    </location>
</feature>
<dbReference type="EMBL" id="ABYS02000003">
    <property type="protein sequence ID" value="EEP21862.1"/>
    <property type="molecule type" value="Genomic_DNA"/>
</dbReference>
<dbReference type="InterPro" id="IPR021949">
    <property type="entry name" value="DUF3566_TM"/>
</dbReference>
<dbReference type="Pfam" id="PF12089">
    <property type="entry name" value="DUF3566"/>
    <property type="match status" value="1"/>
</dbReference>
<proteinExistence type="predicted"/>
<feature type="region of interest" description="Disordered" evidence="1">
    <location>
        <begin position="1"/>
        <end position="86"/>
    </location>
</feature>
<evidence type="ECO:0000313" key="4">
    <source>
        <dbReference type="EMBL" id="EEP21862.1"/>
    </source>
</evidence>
<gene>
    <name evidence="4" type="ORF">BIFANG_02258</name>
</gene>
<feature type="compositionally biased region" description="Basic and acidic residues" evidence="1">
    <location>
        <begin position="34"/>
        <end position="44"/>
    </location>
</feature>
<keyword evidence="2" id="KW-0812">Transmembrane</keyword>
<organism evidence="4 5">
    <name type="scientific">Bifidobacterium angulatum DSM 20098 = JCM 7096</name>
    <dbReference type="NCBI Taxonomy" id="518635"/>
    <lineage>
        <taxon>Bacteria</taxon>
        <taxon>Bacillati</taxon>
        <taxon>Actinomycetota</taxon>
        <taxon>Actinomycetes</taxon>
        <taxon>Bifidobacteriales</taxon>
        <taxon>Bifidobacteriaceae</taxon>
        <taxon>Bifidobacterium</taxon>
    </lineage>
</organism>
<feature type="domain" description="DUF3566" evidence="3">
    <location>
        <begin position="86"/>
        <end position="202"/>
    </location>
</feature>
<feature type="compositionally biased region" description="Low complexity" evidence="1">
    <location>
        <begin position="9"/>
        <end position="27"/>
    </location>
</feature>
<dbReference type="AlphaFoldDB" id="C4FD75"/>
<dbReference type="PATRIC" id="fig|518635.17.peg.8"/>
<keyword evidence="2" id="KW-1133">Transmembrane helix</keyword>
<feature type="compositionally biased region" description="Low complexity" evidence="1">
    <location>
        <begin position="58"/>
        <end position="71"/>
    </location>
</feature>
<dbReference type="eggNOG" id="COG3266">
    <property type="taxonomic scope" value="Bacteria"/>
</dbReference>
<dbReference type="STRING" id="1683.Bang102_002065"/>
<protein>
    <recommendedName>
        <fullName evidence="3">DUF3566 domain-containing protein</fullName>
    </recommendedName>
</protein>
<keyword evidence="5" id="KW-1185">Reference proteome</keyword>
<dbReference type="RefSeq" id="WP_003825313.1">
    <property type="nucleotide sequence ID" value="NZ_AP012322.1"/>
</dbReference>
<feature type="transmembrane region" description="Helical" evidence="2">
    <location>
        <begin position="160"/>
        <end position="186"/>
    </location>
</feature>
<dbReference type="Proteomes" id="UP000006408">
    <property type="component" value="Unassembled WGS sequence"/>
</dbReference>
<evidence type="ECO:0000259" key="3">
    <source>
        <dbReference type="Pfam" id="PF12089"/>
    </source>
</evidence>